<evidence type="ECO:0000256" key="6">
    <source>
        <dbReference type="RuleBase" id="RU364082"/>
    </source>
</evidence>
<dbReference type="InterPro" id="IPR036291">
    <property type="entry name" value="NAD(P)-bd_dom_sf"/>
</dbReference>
<evidence type="ECO:0000256" key="2">
    <source>
        <dbReference type="ARBA" id="ARBA00010944"/>
    </source>
</evidence>
<dbReference type="PANTHER" id="PTHR10491:SF4">
    <property type="entry name" value="METHIONINE ADENOSYLTRANSFERASE 2 SUBUNIT BETA"/>
    <property type="match status" value="1"/>
</dbReference>
<comment type="similarity">
    <text evidence="2 6">Belongs to the dTDP-4-dehydrorhamnose reductase family.</text>
</comment>
<dbReference type="NCBIfam" id="TIGR01214">
    <property type="entry name" value="rmlD"/>
    <property type="match status" value="1"/>
</dbReference>
<dbReference type="RefSeq" id="WP_150414631.1">
    <property type="nucleotide sequence ID" value="NZ_VYQF01000002.1"/>
</dbReference>
<evidence type="ECO:0000256" key="4">
    <source>
        <dbReference type="ARBA" id="ARBA00017099"/>
    </source>
</evidence>
<keyword evidence="6 8" id="KW-0560">Oxidoreductase</keyword>
<comment type="pathway">
    <text evidence="1 6">Carbohydrate biosynthesis; dTDP-L-rhamnose biosynthesis.</text>
</comment>
<accession>A0A5J5IIQ9</accession>
<protein>
    <recommendedName>
        <fullName evidence="4 6">dTDP-4-dehydrorhamnose reductase</fullName>
        <ecNumber evidence="3 6">1.1.1.133</ecNumber>
    </recommendedName>
</protein>
<dbReference type="Gene3D" id="3.90.25.10">
    <property type="entry name" value="UDP-galactose 4-epimerase, domain 1"/>
    <property type="match status" value="1"/>
</dbReference>
<dbReference type="GO" id="GO:0005829">
    <property type="term" value="C:cytosol"/>
    <property type="evidence" value="ECO:0007669"/>
    <property type="project" value="TreeGrafter"/>
</dbReference>
<dbReference type="AlphaFoldDB" id="A0A5J5IIQ9"/>
<dbReference type="Gene3D" id="3.40.50.720">
    <property type="entry name" value="NAD(P)-binding Rossmann-like Domain"/>
    <property type="match status" value="1"/>
</dbReference>
<comment type="catalytic activity">
    <reaction evidence="5">
        <text>dTDP-beta-L-rhamnose + NADP(+) = dTDP-4-dehydro-beta-L-rhamnose + NADPH + H(+)</text>
        <dbReference type="Rhea" id="RHEA:21796"/>
        <dbReference type="ChEBI" id="CHEBI:15378"/>
        <dbReference type="ChEBI" id="CHEBI:57510"/>
        <dbReference type="ChEBI" id="CHEBI:57783"/>
        <dbReference type="ChEBI" id="CHEBI:58349"/>
        <dbReference type="ChEBI" id="CHEBI:62830"/>
        <dbReference type="EC" id="1.1.1.133"/>
    </reaction>
</comment>
<evidence type="ECO:0000259" key="7">
    <source>
        <dbReference type="Pfam" id="PF04321"/>
    </source>
</evidence>
<dbReference type="InterPro" id="IPR029903">
    <property type="entry name" value="RmlD-like-bd"/>
</dbReference>
<dbReference type="EMBL" id="VYQF01000002">
    <property type="protein sequence ID" value="KAA9039222.1"/>
    <property type="molecule type" value="Genomic_DNA"/>
</dbReference>
<evidence type="ECO:0000313" key="9">
    <source>
        <dbReference type="Proteomes" id="UP000326903"/>
    </source>
</evidence>
<dbReference type="EC" id="1.1.1.133" evidence="3 6"/>
<keyword evidence="9" id="KW-1185">Reference proteome</keyword>
<dbReference type="UniPathway" id="UPA00124"/>
<evidence type="ECO:0000256" key="3">
    <source>
        <dbReference type="ARBA" id="ARBA00012929"/>
    </source>
</evidence>
<dbReference type="GO" id="GO:0019305">
    <property type="term" value="P:dTDP-rhamnose biosynthetic process"/>
    <property type="evidence" value="ECO:0007669"/>
    <property type="project" value="UniProtKB-UniPathway"/>
</dbReference>
<dbReference type="Pfam" id="PF04321">
    <property type="entry name" value="RmlD_sub_bind"/>
    <property type="match status" value="1"/>
</dbReference>
<comment type="function">
    <text evidence="6">Catalyzes the reduction of dTDP-6-deoxy-L-lyxo-4-hexulose to yield dTDP-L-rhamnose.</text>
</comment>
<proteinExistence type="inferred from homology"/>
<sequence>MVDTITSTDYKSTILVTGANGQLGSELRQLSLKYPAYKFLFTSKEELAIEDANSLREFFEKQQVNYCVNCAAYTAVDKAETETEKAFLINADAAGFLASTCNDHHTKLIHISTDYVYDGTSKQALKEEDAVAPLNVYGWSKLKGEELVLNHNSSALIIRTSWVYSVYGNNFVKTMLRLFKEKESINVVNDQYGCPTYAADLAQIIMTFVEGTENNNEYNGIVNYCNAGITTWFEFALTIKEFVNSSCKIFPVPTSQYSTPAKRPQYSVLDTSKIKRILNINIPSWQESLHKCLRSYSEINN</sequence>
<keyword evidence="6" id="KW-0521">NADP</keyword>
<organism evidence="8 9">
    <name type="scientific">Ginsengibacter hankyongi</name>
    <dbReference type="NCBI Taxonomy" id="2607284"/>
    <lineage>
        <taxon>Bacteria</taxon>
        <taxon>Pseudomonadati</taxon>
        <taxon>Bacteroidota</taxon>
        <taxon>Chitinophagia</taxon>
        <taxon>Chitinophagales</taxon>
        <taxon>Chitinophagaceae</taxon>
        <taxon>Ginsengibacter</taxon>
    </lineage>
</organism>
<evidence type="ECO:0000256" key="5">
    <source>
        <dbReference type="ARBA" id="ARBA00048200"/>
    </source>
</evidence>
<dbReference type="InterPro" id="IPR005913">
    <property type="entry name" value="dTDP_dehydrorham_reduct"/>
</dbReference>
<comment type="caution">
    <text evidence="8">The sequence shown here is derived from an EMBL/GenBank/DDBJ whole genome shotgun (WGS) entry which is preliminary data.</text>
</comment>
<dbReference type="SUPFAM" id="SSF51735">
    <property type="entry name" value="NAD(P)-binding Rossmann-fold domains"/>
    <property type="match status" value="1"/>
</dbReference>
<reference evidence="8 9" key="1">
    <citation type="submission" date="2019-09" db="EMBL/GenBank/DDBJ databases">
        <title>Draft genome sequence of Ginsengibacter sp. BR5-29.</title>
        <authorList>
            <person name="Im W.-T."/>
        </authorList>
    </citation>
    <scope>NUCLEOTIDE SEQUENCE [LARGE SCALE GENOMIC DNA]</scope>
    <source>
        <strain evidence="8 9">BR5-29</strain>
    </source>
</reference>
<dbReference type="GO" id="GO:0008831">
    <property type="term" value="F:dTDP-4-dehydrorhamnose reductase activity"/>
    <property type="evidence" value="ECO:0007669"/>
    <property type="project" value="UniProtKB-EC"/>
</dbReference>
<evidence type="ECO:0000313" key="8">
    <source>
        <dbReference type="EMBL" id="KAA9039222.1"/>
    </source>
</evidence>
<dbReference type="Proteomes" id="UP000326903">
    <property type="component" value="Unassembled WGS sequence"/>
</dbReference>
<dbReference type="PANTHER" id="PTHR10491">
    <property type="entry name" value="DTDP-4-DEHYDRORHAMNOSE REDUCTASE"/>
    <property type="match status" value="1"/>
</dbReference>
<feature type="domain" description="RmlD-like substrate binding" evidence="7">
    <location>
        <begin position="13"/>
        <end position="296"/>
    </location>
</feature>
<dbReference type="CDD" id="cd05254">
    <property type="entry name" value="dTDP_HR_like_SDR_e"/>
    <property type="match status" value="1"/>
</dbReference>
<evidence type="ECO:0000256" key="1">
    <source>
        <dbReference type="ARBA" id="ARBA00004781"/>
    </source>
</evidence>
<name>A0A5J5IIQ9_9BACT</name>
<gene>
    <name evidence="8" type="primary">rfbD</name>
    <name evidence="8" type="ORF">FW778_10340</name>
</gene>